<dbReference type="Proteomes" id="UP000073492">
    <property type="component" value="Unassembled WGS sequence"/>
</dbReference>
<evidence type="ECO:0000313" key="7">
    <source>
        <dbReference type="EMBL" id="KXT08324.1"/>
    </source>
</evidence>
<protein>
    <recommendedName>
        <fullName evidence="9">Major facilitator superfamily (MFS) profile domain-containing protein</fullName>
    </recommendedName>
</protein>
<evidence type="ECO:0000256" key="2">
    <source>
        <dbReference type="ARBA" id="ARBA00022448"/>
    </source>
</evidence>
<dbReference type="AlphaFoldDB" id="A0A139I0R2"/>
<evidence type="ECO:0000256" key="1">
    <source>
        <dbReference type="ARBA" id="ARBA00004141"/>
    </source>
</evidence>
<dbReference type="PANTHER" id="PTHR23501:SF177">
    <property type="entry name" value="MAJOR FACILITATOR SUPERFAMILY (MFS) PROFILE DOMAIN-CONTAINING PROTEIN-RELATED"/>
    <property type="match status" value="1"/>
</dbReference>
<feature type="transmembrane region" description="Helical" evidence="6">
    <location>
        <begin position="37"/>
        <end position="57"/>
    </location>
</feature>
<keyword evidence="8" id="KW-1185">Reference proteome</keyword>
<evidence type="ECO:0000256" key="4">
    <source>
        <dbReference type="ARBA" id="ARBA00022989"/>
    </source>
</evidence>
<evidence type="ECO:0000256" key="5">
    <source>
        <dbReference type="ARBA" id="ARBA00023136"/>
    </source>
</evidence>
<reference evidence="7 8" key="1">
    <citation type="submission" date="2015-07" db="EMBL/GenBank/DDBJ databases">
        <title>Comparative genomics of the Sigatoka disease complex on banana suggests a link between parallel evolutionary changes in Pseudocercospora fijiensis and Pseudocercospora eumusae and increased virulence on the banana host.</title>
        <authorList>
            <person name="Chang T.-C."/>
            <person name="Salvucci A."/>
            <person name="Crous P.W."/>
            <person name="Stergiopoulos I."/>
        </authorList>
    </citation>
    <scope>NUCLEOTIDE SEQUENCE [LARGE SCALE GENOMIC DNA]</scope>
    <source>
        <strain evidence="7 8">CBS 116634</strain>
    </source>
</reference>
<gene>
    <name evidence="7" type="ORF">AC579_927</name>
</gene>
<dbReference type="OrthoDB" id="3649862at2759"/>
<dbReference type="GO" id="GO:0022857">
    <property type="term" value="F:transmembrane transporter activity"/>
    <property type="evidence" value="ECO:0007669"/>
    <property type="project" value="TreeGrafter"/>
</dbReference>
<evidence type="ECO:0000313" key="8">
    <source>
        <dbReference type="Proteomes" id="UP000073492"/>
    </source>
</evidence>
<dbReference type="PANTHER" id="PTHR23501">
    <property type="entry name" value="MAJOR FACILITATOR SUPERFAMILY"/>
    <property type="match status" value="1"/>
</dbReference>
<evidence type="ECO:0000256" key="3">
    <source>
        <dbReference type="ARBA" id="ARBA00022692"/>
    </source>
</evidence>
<keyword evidence="2" id="KW-0813">Transport</keyword>
<name>A0A139I0R2_9PEZI</name>
<feature type="transmembrane region" description="Helical" evidence="6">
    <location>
        <begin position="63"/>
        <end position="85"/>
    </location>
</feature>
<keyword evidence="4 6" id="KW-1133">Transmembrane helix</keyword>
<feature type="transmembrane region" description="Helical" evidence="6">
    <location>
        <begin position="175"/>
        <end position="196"/>
    </location>
</feature>
<feature type="transmembrane region" description="Helical" evidence="6">
    <location>
        <begin position="6"/>
        <end position="25"/>
    </location>
</feature>
<organism evidence="7 8">
    <name type="scientific">Pseudocercospora musae</name>
    <dbReference type="NCBI Taxonomy" id="113226"/>
    <lineage>
        <taxon>Eukaryota</taxon>
        <taxon>Fungi</taxon>
        <taxon>Dikarya</taxon>
        <taxon>Ascomycota</taxon>
        <taxon>Pezizomycotina</taxon>
        <taxon>Dothideomycetes</taxon>
        <taxon>Dothideomycetidae</taxon>
        <taxon>Mycosphaerellales</taxon>
        <taxon>Mycosphaerellaceae</taxon>
        <taxon>Pseudocercospora</taxon>
    </lineage>
</organism>
<dbReference type="EMBL" id="LFZO01000460">
    <property type="protein sequence ID" value="KXT08324.1"/>
    <property type="molecule type" value="Genomic_DNA"/>
</dbReference>
<keyword evidence="3 6" id="KW-0812">Transmembrane</keyword>
<sequence length="211" mass="22252">MTFQVMLVGGALLLLCYLSIYFQAVNGFNASESGVRGILLMIGASIFPLVSGIVMTTTEEFQAMMWLGVSLATIGCGLVCTLDIGSRFAERIGYRGICGVALGLSKQIAVIVHQTTQVQPQTWHYSSSMSSLAEKLPNIKTGAIVAAGATEIGRVVSRDDLATAIECYMEGLTDAFILAVRLTGVAFAISIASMMLDRRKLSKGAAAIGAS</sequence>
<accession>A0A139I0R2</accession>
<proteinExistence type="predicted"/>
<comment type="caution">
    <text evidence="7">The sequence shown here is derived from an EMBL/GenBank/DDBJ whole genome shotgun (WGS) entry which is preliminary data.</text>
</comment>
<evidence type="ECO:0008006" key="9">
    <source>
        <dbReference type="Google" id="ProtNLM"/>
    </source>
</evidence>
<dbReference type="GO" id="GO:0005886">
    <property type="term" value="C:plasma membrane"/>
    <property type="evidence" value="ECO:0007669"/>
    <property type="project" value="TreeGrafter"/>
</dbReference>
<evidence type="ECO:0000256" key="6">
    <source>
        <dbReference type="SAM" id="Phobius"/>
    </source>
</evidence>
<comment type="subcellular location">
    <subcellularLocation>
        <location evidence="1">Membrane</location>
        <topology evidence="1">Multi-pass membrane protein</topology>
    </subcellularLocation>
</comment>
<keyword evidence="5 6" id="KW-0472">Membrane</keyword>